<evidence type="ECO:0000313" key="2">
    <source>
        <dbReference type="EMBL" id="MBO1835002.1"/>
    </source>
</evidence>
<reference evidence="1" key="1">
    <citation type="submission" date="2021-01" db="EMBL/GenBank/DDBJ databases">
        <title>Outbreak of Burkholderia contaminns endophthalmitis traced to a clinical ventilation system.</title>
        <authorList>
            <person name="Lipuma J."/>
            <person name="Spilker T."/>
            <person name="Kratholm J."/>
        </authorList>
    </citation>
    <scope>NUCLEOTIDE SEQUENCE</scope>
    <source>
        <strain evidence="1">HI4954</strain>
    </source>
</reference>
<sequence length="315" mass="35172">MKPERNQKVSGDADRSFPQRGYGEREAVFQMRNALRSLSKVACRVPTKAAGAALREADVAFLGSFDRTEKRYVLSEALAWRETLAPGQYLREAKIENFEDVVLEMGLAYVHSVISKYQEAYTEGRLAKEIQQMTELPVTIPTTLSRKAMGGRLSFEIGALNREALEELAADLRINVDKWTATDDLRSDVLARYLEQGEPHQKFEYASSFWGSGEHSGPTETAYVPESLITATCEDVAFGKFAHIDPIHIVSSDSDDRFTSSGVAFVGIELYRSAATGQAQLERSETFGELLDDAKELRDMKVDLNADNSTEDHQR</sequence>
<organism evidence="1 3">
    <name type="scientific">Burkholderia contaminans</name>
    <dbReference type="NCBI Taxonomy" id="488447"/>
    <lineage>
        <taxon>Bacteria</taxon>
        <taxon>Pseudomonadati</taxon>
        <taxon>Pseudomonadota</taxon>
        <taxon>Betaproteobacteria</taxon>
        <taxon>Burkholderiales</taxon>
        <taxon>Burkholderiaceae</taxon>
        <taxon>Burkholderia</taxon>
        <taxon>Burkholderia cepacia complex</taxon>
    </lineage>
</organism>
<reference evidence="2 4" key="2">
    <citation type="submission" date="2021-03" db="EMBL/GenBank/DDBJ databases">
        <title>Clinical course, treatment and visual outcome of an outbreak of Burkholderia contaminans endophthalmitis following cataract surgery.</title>
        <authorList>
            <person name="Lind C."/>
            <person name="Olsen K."/>
            <person name="Angelsen N.K."/>
            <person name="Krefting E.A."/>
            <person name="Fossen K."/>
            <person name="Gravningen K."/>
            <person name="Depoorter E."/>
            <person name="Vandamme P."/>
            <person name="Bertelsen G."/>
        </authorList>
    </citation>
    <scope>NUCLEOTIDE SEQUENCE [LARGE SCALE GENOMIC DNA]</scope>
    <source>
        <strain evidence="2 4">51242556</strain>
    </source>
</reference>
<accession>A0AAP1YB19</accession>
<dbReference type="Proteomes" id="UP000611459">
    <property type="component" value="Unassembled WGS sequence"/>
</dbReference>
<keyword evidence="4" id="KW-1185">Reference proteome</keyword>
<evidence type="ECO:0000313" key="3">
    <source>
        <dbReference type="Proteomes" id="UP000611459"/>
    </source>
</evidence>
<name>A0AAP1YB19_9BURK</name>
<comment type="caution">
    <text evidence="1">The sequence shown here is derived from an EMBL/GenBank/DDBJ whole genome shotgun (WGS) entry which is preliminary data.</text>
</comment>
<dbReference type="EMBL" id="JAGEMX010000025">
    <property type="protein sequence ID" value="MBO1835002.1"/>
    <property type="molecule type" value="Genomic_DNA"/>
</dbReference>
<dbReference type="Proteomes" id="UP000664048">
    <property type="component" value="Unassembled WGS sequence"/>
</dbReference>
<dbReference type="AlphaFoldDB" id="A0AAP1YB19"/>
<evidence type="ECO:0000313" key="1">
    <source>
        <dbReference type="EMBL" id="MBK1932143.1"/>
    </source>
</evidence>
<protein>
    <submittedName>
        <fullName evidence="1">Uncharacterized protein</fullName>
    </submittedName>
</protein>
<gene>
    <name evidence="2" type="ORF">J4M89_37045</name>
    <name evidence="1" type="ORF">JIN94_19830</name>
</gene>
<proteinExistence type="predicted"/>
<dbReference type="EMBL" id="JAENIB010000007">
    <property type="protein sequence ID" value="MBK1932143.1"/>
    <property type="molecule type" value="Genomic_DNA"/>
</dbReference>
<evidence type="ECO:0000313" key="4">
    <source>
        <dbReference type="Proteomes" id="UP000664048"/>
    </source>
</evidence>
<dbReference type="RefSeq" id="WP_105771061.1">
    <property type="nucleotide sequence ID" value="NZ_JAENHZ010000008.1"/>
</dbReference>